<feature type="signal peptide" evidence="2">
    <location>
        <begin position="1"/>
        <end position="20"/>
    </location>
</feature>
<evidence type="ECO:0000256" key="1">
    <source>
        <dbReference type="SAM" id="MobiDB-lite"/>
    </source>
</evidence>
<sequence>MNLSVLIFIIFALFVRDTLAGNCSSHKRKKAAHQKQPPATSANDIISTASSDVISPPPAPATQPENSCSSSTDQRLARLEQMLEQFMSMQNVPMLEAFEKQQQQHQHQQVHPSIDKECNDPQDPQRMEVLPELANAPISTNLNSNGDAIPEGSNVQNACPPNSDQRLVRLEQMLEHFLRIENVPMLDGRLDALESRVSAWVLAFGKCQSPSADDDDQQQQQQRAGGDQKS</sequence>
<dbReference type="Proteomes" id="UP000887572">
    <property type="component" value="Unplaced"/>
</dbReference>
<evidence type="ECO:0000256" key="2">
    <source>
        <dbReference type="SAM" id="SignalP"/>
    </source>
</evidence>
<reference evidence="4" key="1">
    <citation type="submission" date="2022-11" db="UniProtKB">
        <authorList>
            <consortium name="WormBaseParasite"/>
        </authorList>
    </citation>
    <scope>IDENTIFICATION</scope>
</reference>
<evidence type="ECO:0000313" key="4">
    <source>
        <dbReference type="WBParaSite" id="Gr19_v10_g17830.t1"/>
    </source>
</evidence>
<protein>
    <submittedName>
        <fullName evidence="4">Uncharacterized protein</fullName>
    </submittedName>
</protein>
<feature type="region of interest" description="Disordered" evidence="1">
    <location>
        <begin position="49"/>
        <end position="74"/>
    </location>
</feature>
<proteinExistence type="predicted"/>
<feature type="chain" id="PRO_5037779949" evidence="2">
    <location>
        <begin position="21"/>
        <end position="230"/>
    </location>
</feature>
<feature type="region of interest" description="Disordered" evidence="1">
    <location>
        <begin position="207"/>
        <end position="230"/>
    </location>
</feature>
<evidence type="ECO:0000313" key="3">
    <source>
        <dbReference type="Proteomes" id="UP000887572"/>
    </source>
</evidence>
<feature type="region of interest" description="Disordered" evidence="1">
    <location>
        <begin position="141"/>
        <end position="162"/>
    </location>
</feature>
<feature type="compositionally biased region" description="Basic and acidic residues" evidence="1">
    <location>
        <begin position="113"/>
        <end position="124"/>
    </location>
</feature>
<feature type="compositionally biased region" description="Polar residues" evidence="1">
    <location>
        <begin position="153"/>
        <end position="162"/>
    </location>
</feature>
<keyword evidence="3" id="KW-1185">Reference proteome</keyword>
<name>A0A914HKZ0_GLORO</name>
<feature type="compositionally biased region" description="Polar residues" evidence="1">
    <location>
        <begin position="63"/>
        <end position="74"/>
    </location>
</feature>
<dbReference type="WBParaSite" id="Gr19_v10_g17830.t1">
    <property type="protein sequence ID" value="Gr19_v10_g17830.t1"/>
    <property type="gene ID" value="Gr19_v10_g17830"/>
</dbReference>
<accession>A0A914HKZ0</accession>
<feature type="region of interest" description="Disordered" evidence="1">
    <location>
        <begin position="99"/>
        <end position="124"/>
    </location>
</feature>
<organism evidence="3 4">
    <name type="scientific">Globodera rostochiensis</name>
    <name type="common">Golden nematode worm</name>
    <name type="synonym">Heterodera rostochiensis</name>
    <dbReference type="NCBI Taxonomy" id="31243"/>
    <lineage>
        <taxon>Eukaryota</taxon>
        <taxon>Metazoa</taxon>
        <taxon>Ecdysozoa</taxon>
        <taxon>Nematoda</taxon>
        <taxon>Chromadorea</taxon>
        <taxon>Rhabditida</taxon>
        <taxon>Tylenchina</taxon>
        <taxon>Tylenchomorpha</taxon>
        <taxon>Tylenchoidea</taxon>
        <taxon>Heteroderidae</taxon>
        <taxon>Heteroderinae</taxon>
        <taxon>Globodera</taxon>
    </lineage>
</organism>
<dbReference type="AlphaFoldDB" id="A0A914HKZ0"/>
<keyword evidence="2" id="KW-0732">Signal</keyword>